<keyword evidence="7" id="KW-0508">mRNA splicing</keyword>
<dbReference type="FunFam" id="3.30.70.330:FF:000029">
    <property type="entry name" value="U2 small nuclear ribonucleoprotein B"/>
    <property type="match status" value="1"/>
</dbReference>
<evidence type="ECO:0000256" key="8">
    <source>
        <dbReference type="ARBA" id="ARBA00023242"/>
    </source>
</evidence>
<keyword evidence="4" id="KW-0747">Spliceosome</keyword>
<accession>A0A078A9D8</accession>
<dbReference type="GO" id="GO:0006397">
    <property type="term" value="P:mRNA processing"/>
    <property type="evidence" value="ECO:0007669"/>
    <property type="project" value="UniProtKB-KW"/>
</dbReference>
<evidence type="ECO:0000256" key="2">
    <source>
        <dbReference type="ARBA" id="ARBA00007243"/>
    </source>
</evidence>
<dbReference type="OMA" id="VRMIPTK"/>
<evidence type="ECO:0000259" key="12">
    <source>
        <dbReference type="PROSITE" id="PS50102"/>
    </source>
</evidence>
<dbReference type="InterPro" id="IPR000504">
    <property type="entry name" value="RRM_dom"/>
</dbReference>
<evidence type="ECO:0000256" key="9">
    <source>
        <dbReference type="ARBA" id="ARBA00023274"/>
    </source>
</evidence>
<dbReference type="CDD" id="cd12247">
    <property type="entry name" value="RRM2_U1A_like"/>
    <property type="match status" value="1"/>
</dbReference>
<dbReference type="Proteomes" id="UP000039865">
    <property type="component" value="Unassembled WGS sequence"/>
</dbReference>
<evidence type="ECO:0000313" key="13">
    <source>
        <dbReference type="EMBL" id="CDW77398.1"/>
    </source>
</evidence>
<sequence length="310" mass="35209">MSDKPLEVNSILNQIQVINSNQQQNIQAPPQYRQPPPGFMPPPMHMMGGPRPPMPGQNSQGPSMMQKIMEEPLNTQNPTLYVQNLNERVKIPDLKNALYQLFSQYGDVIEVVCKKNIKMRGQAFVVYSDEDGAQNAIQTLRGYIFFGKPLRLNYAKSTSDVIAKMRGTFDDEVKAKRELRRQTELKLRMLKAKRKVIDKFLKLRQDNEEMMSFKNLSKPGAFSIDGQESNNLLFIEGLSKRTSTAVLNEIFSQAVVSGFKEVRHIVEKEVAFVEYEDDHTAAIAMNALQGYNIKESNGETTILSISFAKR</sequence>
<keyword evidence="3" id="KW-0507">mRNA processing</keyword>
<keyword evidence="9 13" id="KW-0687">Ribonucleoprotein</keyword>
<evidence type="ECO:0000313" key="14">
    <source>
        <dbReference type="Proteomes" id="UP000039865"/>
    </source>
</evidence>
<reference evidence="13 14" key="1">
    <citation type="submission" date="2014-06" db="EMBL/GenBank/DDBJ databases">
        <authorList>
            <person name="Swart Estienne"/>
        </authorList>
    </citation>
    <scope>NUCLEOTIDE SEQUENCE [LARGE SCALE GENOMIC DNA]</scope>
    <source>
        <strain evidence="13 14">130c</strain>
    </source>
</reference>
<proteinExistence type="inferred from homology"/>
<comment type="subcellular location">
    <subcellularLocation>
        <location evidence="1">Nucleus</location>
    </subcellularLocation>
</comment>
<dbReference type="GO" id="GO:0005681">
    <property type="term" value="C:spliceosomal complex"/>
    <property type="evidence" value="ECO:0007669"/>
    <property type="project" value="UniProtKB-KW"/>
</dbReference>
<evidence type="ECO:0000256" key="11">
    <source>
        <dbReference type="SAM" id="MobiDB-lite"/>
    </source>
</evidence>
<dbReference type="SUPFAM" id="SSF54928">
    <property type="entry name" value="RNA-binding domain, RBD"/>
    <property type="match status" value="1"/>
</dbReference>
<dbReference type="PANTHER" id="PTHR10501">
    <property type="entry name" value="U1 SMALL NUCLEAR RIBONUCLEOPROTEIN A/U2 SMALL NUCLEAR RIBONUCLEOPROTEIN B"/>
    <property type="match status" value="1"/>
</dbReference>
<keyword evidence="5" id="KW-0677">Repeat</keyword>
<comment type="similarity">
    <text evidence="2">Belongs to the RRM U1 A/B'' family.</text>
</comment>
<gene>
    <name evidence="13" type="primary">Contig7165.g7671</name>
    <name evidence="13" type="ORF">STYLEM_6358</name>
</gene>
<dbReference type="InterPro" id="IPR012677">
    <property type="entry name" value="Nucleotide-bd_a/b_plait_sf"/>
</dbReference>
<dbReference type="InParanoid" id="A0A078A9D8"/>
<feature type="compositionally biased region" description="Pro residues" evidence="11">
    <location>
        <begin position="32"/>
        <end position="46"/>
    </location>
</feature>
<dbReference type="AlphaFoldDB" id="A0A078A9D8"/>
<dbReference type="GO" id="GO:0003723">
    <property type="term" value="F:RNA binding"/>
    <property type="evidence" value="ECO:0007669"/>
    <property type="project" value="UniProtKB-UniRule"/>
</dbReference>
<organism evidence="13 14">
    <name type="scientific">Stylonychia lemnae</name>
    <name type="common">Ciliate</name>
    <dbReference type="NCBI Taxonomy" id="5949"/>
    <lineage>
        <taxon>Eukaryota</taxon>
        <taxon>Sar</taxon>
        <taxon>Alveolata</taxon>
        <taxon>Ciliophora</taxon>
        <taxon>Intramacronucleata</taxon>
        <taxon>Spirotrichea</taxon>
        <taxon>Stichotrichia</taxon>
        <taxon>Sporadotrichida</taxon>
        <taxon>Oxytrichidae</taxon>
        <taxon>Stylonychinae</taxon>
        <taxon>Stylonychia</taxon>
    </lineage>
</organism>
<keyword evidence="14" id="KW-1185">Reference proteome</keyword>
<dbReference type="CDD" id="cd12246">
    <property type="entry name" value="RRM1_U1A_like"/>
    <property type="match status" value="1"/>
</dbReference>
<dbReference type="SMART" id="SM00360">
    <property type="entry name" value="RRM"/>
    <property type="match status" value="2"/>
</dbReference>
<evidence type="ECO:0000256" key="4">
    <source>
        <dbReference type="ARBA" id="ARBA00022728"/>
    </source>
</evidence>
<dbReference type="GO" id="GO:0008380">
    <property type="term" value="P:RNA splicing"/>
    <property type="evidence" value="ECO:0007669"/>
    <property type="project" value="UniProtKB-KW"/>
</dbReference>
<evidence type="ECO:0000256" key="5">
    <source>
        <dbReference type="ARBA" id="ARBA00022737"/>
    </source>
</evidence>
<keyword evidence="8" id="KW-0539">Nucleus</keyword>
<dbReference type="FunCoup" id="A0A078A9D8">
    <property type="interactions" value="406"/>
</dbReference>
<evidence type="ECO:0000256" key="7">
    <source>
        <dbReference type="ARBA" id="ARBA00023187"/>
    </source>
</evidence>
<name>A0A078A9D8_STYLE</name>
<feature type="domain" description="RRM" evidence="12">
    <location>
        <begin position="231"/>
        <end position="310"/>
    </location>
</feature>
<dbReference type="GO" id="GO:0030532">
    <property type="term" value="C:small nuclear ribonucleoprotein complex"/>
    <property type="evidence" value="ECO:0007669"/>
    <property type="project" value="UniProtKB-ARBA"/>
</dbReference>
<evidence type="ECO:0000256" key="10">
    <source>
        <dbReference type="PROSITE-ProRule" id="PRU00176"/>
    </source>
</evidence>
<evidence type="ECO:0000256" key="1">
    <source>
        <dbReference type="ARBA" id="ARBA00004123"/>
    </source>
</evidence>
<keyword evidence="6 10" id="KW-0694">RNA-binding</keyword>
<feature type="domain" description="RRM" evidence="12">
    <location>
        <begin position="78"/>
        <end position="157"/>
    </location>
</feature>
<dbReference type="PROSITE" id="PS50102">
    <property type="entry name" value="RRM"/>
    <property type="match status" value="2"/>
</dbReference>
<dbReference type="InterPro" id="IPR035979">
    <property type="entry name" value="RBD_domain_sf"/>
</dbReference>
<dbReference type="FunFam" id="3.30.70.330:FF:000039">
    <property type="entry name" value="U1 small nuclear ribonucleoprotein A"/>
    <property type="match status" value="1"/>
</dbReference>
<dbReference type="Pfam" id="PF00076">
    <property type="entry name" value="RRM_1"/>
    <property type="match status" value="2"/>
</dbReference>
<evidence type="ECO:0000256" key="3">
    <source>
        <dbReference type="ARBA" id="ARBA00022664"/>
    </source>
</evidence>
<evidence type="ECO:0000256" key="6">
    <source>
        <dbReference type="ARBA" id="ARBA00022884"/>
    </source>
</evidence>
<dbReference type="OrthoDB" id="277802at2759"/>
<feature type="region of interest" description="Disordered" evidence="11">
    <location>
        <begin position="24"/>
        <end position="46"/>
    </location>
</feature>
<protein>
    <submittedName>
        <fullName evidence="13">U2 small nuclear ribonucleoprotein b</fullName>
    </submittedName>
</protein>
<dbReference type="EMBL" id="CCKQ01006108">
    <property type="protein sequence ID" value="CDW77398.1"/>
    <property type="molecule type" value="Genomic_DNA"/>
</dbReference>
<dbReference type="Gene3D" id="3.30.70.330">
    <property type="match status" value="2"/>
</dbReference>